<protein>
    <recommendedName>
        <fullName evidence="4">Alpha/beta hydrolase fold-3 domain-containing protein</fullName>
    </recommendedName>
</protein>
<reference evidence="6" key="1">
    <citation type="submission" date="2016-04" db="EMBL/GenBank/DDBJ databases">
        <authorList>
            <person name="Ray J."/>
            <person name="Price M."/>
            <person name="Deutschbauer A."/>
        </authorList>
    </citation>
    <scope>NUCLEOTIDE SEQUENCE [LARGE SCALE GENOMIC DNA]</scope>
    <source>
        <strain evidence="6">FW300-N2E2</strain>
    </source>
</reference>
<evidence type="ECO:0000256" key="1">
    <source>
        <dbReference type="ARBA" id="ARBA00010515"/>
    </source>
</evidence>
<dbReference type="InterPro" id="IPR033140">
    <property type="entry name" value="Lipase_GDXG_put_SER_AS"/>
</dbReference>
<feature type="active site" evidence="3">
    <location>
        <position position="151"/>
    </location>
</feature>
<dbReference type="SUPFAM" id="SSF53474">
    <property type="entry name" value="alpha/beta-Hydrolases"/>
    <property type="match status" value="1"/>
</dbReference>
<accession>A0A165Z3R2</accession>
<dbReference type="InterPro" id="IPR013094">
    <property type="entry name" value="AB_hydrolase_3"/>
</dbReference>
<dbReference type="InterPro" id="IPR029058">
    <property type="entry name" value="AB_hydrolase_fold"/>
</dbReference>
<keyword evidence="2" id="KW-0378">Hydrolase</keyword>
<dbReference type="AlphaFoldDB" id="A0A165Z3R2"/>
<dbReference type="InterPro" id="IPR050300">
    <property type="entry name" value="GDXG_lipolytic_enzyme"/>
</dbReference>
<name>A0A165Z3R2_PSEFL</name>
<organism evidence="5 6">
    <name type="scientific">Pseudomonas fluorescens</name>
    <dbReference type="NCBI Taxonomy" id="294"/>
    <lineage>
        <taxon>Bacteria</taxon>
        <taxon>Pseudomonadati</taxon>
        <taxon>Pseudomonadota</taxon>
        <taxon>Gammaproteobacteria</taxon>
        <taxon>Pseudomonadales</taxon>
        <taxon>Pseudomonadaceae</taxon>
        <taxon>Pseudomonas</taxon>
    </lineage>
</organism>
<dbReference type="PROSITE" id="PS01174">
    <property type="entry name" value="LIPASE_GDXG_SER"/>
    <property type="match status" value="1"/>
</dbReference>
<dbReference type="PANTHER" id="PTHR48081">
    <property type="entry name" value="AB HYDROLASE SUPERFAMILY PROTEIN C4A8.06C"/>
    <property type="match status" value="1"/>
</dbReference>
<evidence type="ECO:0000313" key="6">
    <source>
        <dbReference type="Proteomes" id="UP000076083"/>
    </source>
</evidence>
<dbReference type="GO" id="GO:0016787">
    <property type="term" value="F:hydrolase activity"/>
    <property type="evidence" value="ECO:0007669"/>
    <property type="project" value="UniProtKB-KW"/>
</dbReference>
<reference evidence="5 6" key="2">
    <citation type="journal article" date="2018" name="Nature">
        <title>Mutant phenotypes for thousands of bacterial genes of unknown function.</title>
        <authorList>
            <person name="Price M.N."/>
            <person name="Wetmore K.M."/>
            <person name="Waters R.J."/>
            <person name="Callaghan M."/>
            <person name="Ray J."/>
            <person name="Liu H."/>
            <person name="Kuehl J.V."/>
            <person name="Melnyk R.A."/>
            <person name="Lamson J.S."/>
            <person name="Suh Y."/>
            <person name="Carlson H.K."/>
            <person name="Esquivel Z."/>
            <person name="Sadeeshkumar H."/>
            <person name="Chakraborty R."/>
            <person name="Zane G.M."/>
            <person name="Rubin B.E."/>
            <person name="Wall J.D."/>
            <person name="Visel A."/>
            <person name="Bristow J."/>
            <person name="Blow M.J."/>
            <person name="Arkin A.P."/>
            <person name="Deutschbauer A.M."/>
        </authorList>
    </citation>
    <scope>NUCLEOTIDE SEQUENCE [LARGE SCALE GENOMIC DNA]</scope>
    <source>
        <strain evidence="5 6">FW300-N2E2</strain>
    </source>
</reference>
<dbReference type="Proteomes" id="UP000076083">
    <property type="component" value="Chromosome"/>
</dbReference>
<dbReference type="PANTHER" id="PTHR48081:SF8">
    <property type="entry name" value="ALPHA_BETA HYDROLASE FOLD-3 DOMAIN-CONTAINING PROTEIN-RELATED"/>
    <property type="match status" value="1"/>
</dbReference>
<evidence type="ECO:0000256" key="2">
    <source>
        <dbReference type="ARBA" id="ARBA00022801"/>
    </source>
</evidence>
<dbReference type="EMBL" id="CP015225">
    <property type="protein sequence ID" value="AMZ71203.1"/>
    <property type="molecule type" value="Genomic_DNA"/>
</dbReference>
<sequence>MPLDIESVKLINTLVELGLKPIHQMTPAEARGVMKFGRSVMQGPTMHRIEDVQLATARLRVYVPSESTCGVMLYLHGGGWVLGELEDFDHFARVLAQKSACTVVLLEYRLAPEFPYPAALSDVELAHQWINDHRHRLTGSDLAPLIIAGDSAGGNLAAASAQRAMNSELARWDIQVLIYPVTQSNLNSPAYQATDRQLLLSHEDMRWFWNHYLNEPSQRAQPNASPLAADDLSGLPPAIVITAELDVLREEGEAYVDRLRTAGIEVSHRRFEGQMHGFMTFMTLRASDQALDWVADQIAQRLRLL</sequence>
<evidence type="ECO:0000256" key="3">
    <source>
        <dbReference type="PROSITE-ProRule" id="PRU10038"/>
    </source>
</evidence>
<gene>
    <name evidence="5" type="ORF">TK06_08835</name>
</gene>
<dbReference type="RefSeq" id="WP_063321765.1">
    <property type="nucleotide sequence ID" value="NZ_CP015225.1"/>
</dbReference>
<feature type="domain" description="Alpha/beta hydrolase fold-3" evidence="4">
    <location>
        <begin position="72"/>
        <end position="279"/>
    </location>
</feature>
<evidence type="ECO:0000259" key="4">
    <source>
        <dbReference type="Pfam" id="PF07859"/>
    </source>
</evidence>
<dbReference type="Pfam" id="PF07859">
    <property type="entry name" value="Abhydrolase_3"/>
    <property type="match status" value="1"/>
</dbReference>
<proteinExistence type="inferred from homology"/>
<dbReference type="Gene3D" id="3.40.50.1820">
    <property type="entry name" value="alpha/beta hydrolase"/>
    <property type="match status" value="1"/>
</dbReference>
<comment type="similarity">
    <text evidence="1">Belongs to the 'GDXG' lipolytic enzyme family.</text>
</comment>
<evidence type="ECO:0000313" key="5">
    <source>
        <dbReference type="EMBL" id="AMZ71203.1"/>
    </source>
</evidence>